<dbReference type="AlphaFoldDB" id="A0A6L7F4Y4"/>
<evidence type="ECO:0000313" key="5">
    <source>
        <dbReference type="Proteomes" id="UP000473325"/>
    </source>
</evidence>
<evidence type="ECO:0000259" key="2">
    <source>
        <dbReference type="Pfam" id="PF02591"/>
    </source>
</evidence>
<evidence type="ECO:0000259" key="3">
    <source>
        <dbReference type="Pfam" id="PF24481"/>
    </source>
</evidence>
<evidence type="ECO:0000313" key="4">
    <source>
        <dbReference type="EMBL" id="MXG92191.1"/>
    </source>
</evidence>
<dbReference type="Proteomes" id="UP000473325">
    <property type="component" value="Unassembled WGS sequence"/>
</dbReference>
<evidence type="ECO:0000256" key="1">
    <source>
        <dbReference type="SAM" id="Coils"/>
    </source>
</evidence>
<proteinExistence type="predicted"/>
<dbReference type="InterPro" id="IPR003743">
    <property type="entry name" value="Zf-RING_7"/>
</dbReference>
<name>A0A6L7F4Y4_9ACTN</name>
<protein>
    <submittedName>
        <fullName evidence="4">Uncharacterized protein</fullName>
    </submittedName>
</protein>
<dbReference type="EMBL" id="WUEK01000020">
    <property type="protein sequence ID" value="MXG92191.1"/>
    <property type="molecule type" value="Genomic_DNA"/>
</dbReference>
<dbReference type="InterPro" id="IPR052376">
    <property type="entry name" value="Oxidative_Scav/Glycosyltrans"/>
</dbReference>
<feature type="coiled-coil region" evidence="1">
    <location>
        <begin position="97"/>
        <end position="145"/>
    </location>
</feature>
<feature type="domain" description="CT398-like coiled coil hairpin" evidence="3">
    <location>
        <begin position="14"/>
        <end position="194"/>
    </location>
</feature>
<keyword evidence="1" id="KW-0175">Coiled coil</keyword>
<sequence length="254" mass="28148">MKADPAAQLALLDLQALDSRADQLRHQLRTLPELAEIGALQAQRSAHENQRRDAQIAVDDLTVEQSKLDADVEQVKARRTRDQQRMDQGLITNPKDLERMQGELVSLQRRISSLEDDELEVMARLEDAQGDLDRFAAQVAEADERLTALGKSRDARTLEVEEELTRVAADRGPVAESVPEPLLALYERLRVSKGGVAVGALRARECGGCRLSLDPSELAQIRAAAPDEVLRHEECQRILVRTPESGISPALDKQ</sequence>
<organism evidence="4 5">
    <name type="scientific">Nocardioides flavescens</name>
    <dbReference type="NCBI Taxonomy" id="2691959"/>
    <lineage>
        <taxon>Bacteria</taxon>
        <taxon>Bacillati</taxon>
        <taxon>Actinomycetota</taxon>
        <taxon>Actinomycetes</taxon>
        <taxon>Propionibacteriales</taxon>
        <taxon>Nocardioidaceae</taxon>
        <taxon>Nocardioides</taxon>
    </lineage>
</organism>
<comment type="caution">
    <text evidence="4">The sequence shown here is derived from an EMBL/GenBank/DDBJ whole genome shotgun (WGS) entry which is preliminary data.</text>
</comment>
<dbReference type="Pfam" id="PF24481">
    <property type="entry name" value="CT398_CC"/>
    <property type="match status" value="1"/>
</dbReference>
<dbReference type="InterPro" id="IPR056003">
    <property type="entry name" value="CT398_CC_hairpin"/>
</dbReference>
<keyword evidence="5" id="KW-1185">Reference proteome</keyword>
<reference evidence="4 5" key="1">
    <citation type="submission" date="2019-12" db="EMBL/GenBank/DDBJ databases">
        <authorList>
            <person name="Kun Z."/>
        </authorList>
    </citation>
    <scope>NUCLEOTIDE SEQUENCE [LARGE SCALE GENOMIC DNA]</scope>
    <source>
        <strain evidence="4 5">YIM 123512</strain>
    </source>
</reference>
<dbReference type="PANTHER" id="PTHR39082:SF1">
    <property type="entry name" value="SCAVENGER RECEPTOR CLASS A MEMBER 3"/>
    <property type="match status" value="1"/>
</dbReference>
<dbReference type="Pfam" id="PF02591">
    <property type="entry name" value="Zn_ribbon_9"/>
    <property type="match status" value="1"/>
</dbReference>
<accession>A0A6L7F4Y4</accession>
<gene>
    <name evidence="4" type="ORF">GRQ65_21835</name>
</gene>
<feature type="domain" description="C4-type zinc ribbon" evidence="2">
    <location>
        <begin position="206"/>
        <end position="239"/>
    </location>
</feature>
<dbReference type="PANTHER" id="PTHR39082">
    <property type="entry name" value="PHOSPHOLIPASE C-BETA-2-RELATED"/>
    <property type="match status" value="1"/>
</dbReference>
<dbReference type="Gene3D" id="1.10.287.1490">
    <property type="match status" value="1"/>
</dbReference>